<accession>A0AAU8MZ72</accession>
<keyword evidence="3" id="KW-0378">Hydrolase</keyword>
<gene>
    <name evidence="3" type="ORF">ABU614_20505</name>
    <name evidence="2" type="ORF">V2J18_14025</name>
</gene>
<name>A0AAU8MZ72_9GAMM</name>
<sequence>MKASDGHAWSLLARVPAQPRLSLLWLPALGVAARHYLPFAEALAARGVAVFLHEWRGNGSSNLRAGRKVDWGYRQILLDDLPASEAAAAAALPGVARAIGGHSLGGQLACVRLGLMALHGRAMPEALWLVASGSPYWRTWPMPRKLGLSWMYRFLPWLAQVNGTLPGRRIGFGGSEARGLIRDWARTGLSGRYAAHGVGEDLEAGMARVEIQARSVRLDDDWLVPRASQDYLLSKLPRARAESTDMDARELGARADHFAWMKQPEAVVAALLRDRSA</sequence>
<dbReference type="InterPro" id="IPR017208">
    <property type="entry name" value="UCP037442_abhydr"/>
</dbReference>
<dbReference type="Proteomes" id="UP001387215">
    <property type="component" value="Unassembled WGS sequence"/>
</dbReference>
<dbReference type="EMBL" id="JBANDL010000002">
    <property type="protein sequence ID" value="MEI2455794.1"/>
    <property type="molecule type" value="Genomic_DNA"/>
</dbReference>
<keyword evidence="4" id="KW-1185">Reference proteome</keyword>
<dbReference type="GO" id="GO:0016787">
    <property type="term" value="F:hydrolase activity"/>
    <property type="evidence" value="ECO:0007669"/>
    <property type="project" value="UniProtKB-KW"/>
</dbReference>
<dbReference type="RefSeq" id="WP_336133113.1">
    <property type="nucleotide sequence ID" value="NZ_CP159925.1"/>
</dbReference>
<dbReference type="SUPFAM" id="SSF53474">
    <property type="entry name" value="alpha/beta-Hydrolases"/>
    <property type="match status" value="1"/>
</dbReference>
<reference evidence="2 4" key="1">
    <citation type="submission" date="2024-02" db="EMBL/GenBank/DDBJ databases">
        <title>Lysobacter Genome Sequencing and Mining.</title>
        <authorList>
            <person name="Bierman J."/>
            <person name="Walker M.C."/>
        </authorList>
    </citation>
    <scope>NUCLEOTIDE SEQUENCE [LARGE SCALE GENOMIC DNA]</scope>
    <source>
        <strain evidence="2 4">PB6250</strain>
    </source>
</reference>
<dbReference type="PIRSF" id="PIRSF037442">
    <property type="entry name" value="UCP037442_abhydr"/>
    <property type="match status" value="1"/>
</dbReference>
<evidence type="ECO:0000313" key="4">
    <source>
        <dbReference type="Proteomes" id="UP001387215"/>
    </source>
</evidence>
<dbReference type="InterPro" id="IPR022742">
    <property type="entry name" value="Hydrolase_4"/>
</dbReference>
<reference evidence="3" key="2">
    <citation type="submission" date="2024-06" db="EMBL/GenBank/DDBJ databases">
        <authorList>
            <person name="Li S."/>
        </authorList>
    </citation>
    <scope>NUCLEOTIDE SEQUENCE</scope>
    <source>
        <strain evidence="3">SR10</strain>
    </source>
</reference>
<dbReference type="Pfam" id="PF12146">
    <property type="entry name" value="Hydrolase_4"/>
    <property type="match status" value="1"/>
</dbReference>
<dbReference type="EMBL" id="CP159925">
    <property type="protein sequence ID" value="XCO77561.1"/>
    <property type="molecule type" value="Genomic_DNA"/>
</dbReference>
<evidence type="ECO:0000259" key="1">
    <source>
        <dbReference type="Pfam" id="PF12146"/>
    </source>
</evidence>
<protein>
    <submittedName>
        <fullName evidence="3">Alpha/beta hydrolase</fullName>
    </submittedName>
</protein>
<dbReference type="Gene3D" id="3.40.50.1820">
    <property type="entry name" value="alpha/beta hydrolase"/>
    <property type="match status" value="1"/>
</dbReference>
<evidence type="ECO:0000313" key="2">
    <source>
        <dbReference type="EMBL" id="MEI2455794.1"/>
    </source>
</evidence>
<dbReference type="AlphaFoldDB" id="A0AAU8MZ72"/>
<proteinExistence type="predicted"/>
<evidence type="ECO:0000313" key="3">
    <source>
        <dbReference type="EMBL" id="XCO77561.1"/>
    </source>
</evidence>
<dbReference type="InterPro" id="IPR029058">
    <property type="entry name" value="AB_hydrolase_fold"/>
</dbReference>
<feature type="domain" description="Serine aminopeptidase S33" evidence="1">
    <location>
        <begin position="19"/>
        <end position="160"/>
    </location>
</feature>
<organism evidence="3">
    <name type="scientific">Lysobacter firmicutimachus</name>
    <dbReference type="NCBI Taxonomy" id="1792846"/>
    <lineage>
        <taxon>Bacteria</taxon>
        <taxon>Pseudomonadati</taxon>
        <taxon>Pseudomonadota</taxon>
        <taxon>Gammaproteobacteria</taxon>
        <taxon>Lysobacterales</taxon>
        <taxon>Lysobacteraceae</taxon>
        <taxon>Lysobacter</taxon>
    </lineage>
</organism>